<sequence>MRDEQLITLAHGAGGKASSALIQSVFVSAFGPHQDKSLQDAAVIDVQQHFGAGSRIAMTTDSYVVSPLFFPGGDIGTLAVCGTVNDLAVCGARPLCLSAAFILEEGLPIRELQRVVASMADTARRANVSIVTGDTKVVAKGQVDKVFITTTGLGVVPPGVQVRSDQAEAGDAVLVNGPIGDHGAAIMLARGDLGLSADVRSDCAALNPMIGDILSAVPACRVMRDATRGGVGAVLSEIAQASNVAIALDENALPVRLETQGICELLGLDPLFFANEGLVVVLVPQAQAEAVLSVMKNHPEGQSARQIGQVVEQGQPLLYINTSFGTKRMIELPYGIQLPRIC</sequence>
<dbReference type="InterPro" id="IPR011854">
    <property type="entry name" value="HypE"/>
</dbReference>
<protein>
    <submittedName>
        <fullName evidence="4">Hydrogenase expression/formation protein HypE</fullName>
    </submittedName>
</protein>
<dbReference type="RefSeq" id="WP_229157580.1">
    <property type="nucleotide sequence ID" value="NZ_JAJEWP010000001.1"/>
</dbReference>
<dbReference type="InterPro" id="IPR036676">
    <property type="entry name" value="PurM-like_C_sf"/>
</dbReference>
<evidence type="ECO:0000313" key="4">
    <source>
        <dbReference type="EMBL" id="MCC2615584.1"/>
    </source>
</evidence>
<evidence type="ECO:0000259" key="2">
    <source>
        <dbReference type="Pfam" id="PF00586"/>
    </source>
</evidence>
<dbReference type="CDD" id="cd02197">
    <property type="entry name" value="HypE"/>
    <property type="match status" value="1"/>
</dbReference>
<dbReference type="Proteomes" id="UP001520878">
    <property type="component" value="Unassembled WGS sequence"/>
</dbReference>
<evidence type="ECO:0000259" key="3">
    <source>
        <dbReference type="Pfam" id="PF02769"/>
    </source>
</evidence>
<dbReference type="PANTHER" id="PTHR30303">
    <property type="entry name" value="HYDROGENASE ISOENZYMES FORMATION PROTEIN HYPE"/>
    <property type="match status" value="1"/>
</dbReference>
<dbReference type="InterPro" id="IPR010918">
    <property type="entry name" value="PurM-like_C_dom"/>
</dbReference>
<dbReference type="SUPFAM" id="SSF55326">
    <property type="entry name" value="PurM N-terminal domain-like"/>
    <property type="match status" value="1"/>
</dbReference>
<dbReference type="InterPro" id="IPR036921">
    <property type="entry name" value="PurM-like_N_sf"/>
</dbReference>
<reference evidence="4 5" key="1">
    <citation type="submission" date="2021-10" db="EMBL/GenBank/DDBJ databases">
        <title>Draft genome of Aestuariibacter halophilus JC2043.</title>
        <authorList>
            <person name="Emsley S.A."/>
            <person name="Pfannmuller K.M."/>
            <person name="Ushijima B."/>
            <person name="Saw J.H."/>
            <person name="Videau P."/>
        </authorList>
    </citation>
    <scope>NUCLEOTIDE SEQUENCE [LARGE SCALE GENOMIC DNA]</scope>
    <source>
        <strain evidence="4 5">JC2043</strain>
    </source>
</reference>
<feature type="domain" description="PurM-like N-terminal" evidence="2">
    <location>
        <begin position="39"/>
        <end position="156"/>
    </location>
</feature>
<accession>A0ABS8G4R1</accession>
<dbReference type="PANTHER" id="PTHR30303:SF0">
    <property type="entry name" value="CARBAMOYL DEHYDRATASE HYPE"/>
    <property type="match status" value="1"/>
</dbReference>
<dbReference type="Gene3D" id="3.90.650.10">
    <property type="entry name" value="PurM-like C-terminal domain"/>
    <property type="match status" value="1"/>
</dbReference>
<feature type="domain" description="PurM-like C-terminal" evidence="3">
    <location>
        <begin position="168"/>
        <end position="315"/>
    </location>
</feature>
<dbReference type="EMBL" id="JAJEWP010000001">
    <property type="protein sequence ID" value="MCC2615584.1"/>
    <property type="molecule type" value="Genomic_DNA"/>
</dbReference>
<dbReference type="SUPFAM" id="SSF56042">
    <property type="entry name" value="PurM C-terminal domain-like"/>
    <property type="match status" value="1"/>
</dbReference>
<evidence type="ECO:0000313" key="5">
    <source>
        <dbReference type="Proteomes" id="UP001520878"/>
    </source>
</evidence>
<comment type="caution">
    <text evidence="4">The sequence shown here is derived from an EMBL/GenBank/DDBJ whole genome shotgun (WGS) entry which is preliminary data.</text>
</comment>
<dbReference type="NCBIfam" id="TIGR02124">
    <property type="entry name" value="hypE"/>
    <property type="match status" value="1"/>
</dbReference>
<dbReference type="Pfam" id="PF02769">
    <property type="entry name" value="AIRS_C"/>
    <property type="match status" value="1"/>
</dbReference>
<organism evidence="4 5">
    <name type="scientific">Fluctibacter halophilus</name>
    <dbReference type="NCBI Taxonomy" id="226011"/>
    <lineage>
        <taxon>Bacteria</taxon>
        <taxon>Pseudomonadati</taxon>
        <taxon>Pseudomonadota</taxon>
        <taxon>Gammaproteobacteria</taxon>
        <taxon>Alteromonadales</taxon>
        <taxon>Alteromonadaceae</taxon>
        <taxon>Fluctibacter</taxon>
    </lineage>
</organism>
<comment type="similarity">
    <text evidence="1">Belongs to the HypE family.</text>
</comment>
<dbReference type="Pfam" id="PF00586">
    <property type="entry name" value="AIRS"/>
    <property type="match status" value="1"/>
</dbReference>
<proteinExistence type="inferred from homology"/>
<name>A0ABS8G4R1_9ALTE</name>
<gene>
    <name evidence="4" type="primary">hypE</name>
    <name evidence="4" type="ORF">LJ739_04950</name>
</gene>
<dbReference type="InterPro" id="IPR016188">
    <property type="entry name" value="PurM-like_N"/>
</dbReference>
<keyword evidence="5" id="KW-1185">Reference proteome</keyword>
<dbReference type="Gene3D" id="3.30.1330.10">
    <property type="entry name" value="PurM-like, N-terminal domain"/>
    <property type="match status" value="1"/>
</dbReference>
<evidence type="ECO:0000256" key="1">
    <source>
        <dbReference type="ARBA" id="ARBA00006243"/>
    </source>
</evidence>
<dbReference type="PIRSF" id="PIRSF005644">
    <property type="entry name" value="Hdrgns_mtr_HypE"/>
    <property type="match status" value="1"/>
</dbReference>